<dbReference type="RefSeq" id="WP_320217319.1">
    <property type="nucleotide sequence ID" value="NZ_JAVIIS010000060.1"/>
</dbReference>
<proteinExistence type="predicted"/>
<evidence type="ECO:0000313" key="1">
    <source>
        <dbReference type="EMBL" id="MDX8443331.1"/>
    </source>
</evidence>
<dbReference type="Pfam" id="PF13279">
    <property type="entry name" value="4HBT_2"/>
    <property type="match status" value="1"/>
</dbReference>
<dbReference type="CDD" id="cd00586">
    <property type="entry name" value="4HBT"/>
    <property type="match status" value="1"/>
</dbReference>
<protein>
    <submittedName>
        <fullName evidence="1">Thioesterase family protein</fullName>
    </submittedName>
</protein>
<dbReference type="SUPFAM" id="SSF54637">
    <property type="entry name" value="Thioesterase/thiol ester dehydrase-isomerase"/>
    <property type="match status" value="1"/>
</dbReference>
<comment type="caution">
    <text evidence="1">The sequence shown here is derived from an EMBL/GenBank/DDBJ whole genome shotgun (WGS) entry which is preliminary data.</text>
</comment>
<name>A0ABU4X6K2_9HYPH</name>
<dbReference type="Gene3D" id="3.10.129.10">
    <property type="entry name" value="Hotdog Thioesterase"/>
    <property type="match status" value="1"/>
</dbReference>
<gene>
    <name evidence="1" type="ORF">RFM51_27560</name>
</gene>
<reference evidence="1 2" key="1">
    <citation type="submission" date="2023-08" db="EMBL/GenBank/DDBJ databases">
        <title>Implementing the SeqCode for naming new Mesorhizobium species isolated from Vachellia karroo root nodules.</title>
        <authorList>
            <person name="Van Lill M."/>
        </authorList>
    </citation>
    <scope>NUCLEOTIDE SEQUENCE [LARGE SCALE GENOMIC DNA]</scope>
    <source>
        <strain evidence="1 2">VK3E</strain>
    </source>
</reference>
<keyword evidence="2" id="KW-1185">Reference proteome</keyword>
<dbReference type="Proteomes" id="UP001272097">
    <property type="component" value="Unassembled WGS sequence"/>
</dbReference>
<sequence>MSETRFRSAIHTVTREWIDFNGHMSMAYYPLLFETLGSNILDEIGLSTEYVRSENRSLFTIESHMRFLRELHEGDRVYSVFRYVDHDHSKFVYAQELHHEDGWLSATLEVLAIHVDILARKSAPFQKGTLALIEALASEARARPKPVYLGRAVGISRSRA</sequence>
<dbReference type="EMBL" id="JAVIIS010000060">
    <property type="protein sequence ID" value="MDX8443331.1"/>
    <property type="molecule type" value="Genomic_DNA"/>
</dbReference>
<organism evidence="1 2">
    <name type="scientific">Mesorhizobium australafricanum</name>
    <dbReference type="NCBI Taxonomy" id="3072311"/>
    <lineage>
        <taxon>Bacteria</taxon>
        <taxon>Pseudomonadati</taxon>
        <taxon>Pseudomonadota</taxon>
        <taxon>Alphaproteobacteria</taxon>
        <taxon>Hyphomicrobiales</taxon>
        <taxon>Phyllobacteriaceae</taxon>
        <taxon>Mesorhizobium</taxon>
    </lineage>
</organism>
<accession>A0ABU4X6K2</accession>
<evidence type="ECO:0000313" key="2">
    <source>
        <dbReference type="Proteomes" id="UP001272097"/>
    </source>
</evidence>
<dbReference type="InterPro" id="IPR029069">
    <property type="entry name" value="HotDog_dom_sf"/>
</dbReference>